<dbReference type="RefSeq" id="WP_110999619.1">
    <property type="nucleotide sequence ID" value="NZ_QKTW01000019.1"/>
</dbReference>
<evidence type="ECO:0000313" key="5">
    <source>
        <dbReference type="Proteomes" id="UP000248745"/>
    </source>
</evidence>
<dbReference type="OrthoDB" id="9814380at2"/>
<dbReference type="Proteomes" id="UP000248745">
    <property type="component" value="Unassembled WGS sequence"/>
</dbReference>
<evidence type="ECO:0000256" key="2">
    <source>
        <dbReference type="ARBA" id="ARBA00023157"/>
    </source>
</evidence>
<evidence type="ECO:0000259" key="3">
    <source>
        <dbReference type="SMART" id="SM00560"/>
    </source>
</evidence>
<dbReference type="Gene3D" id="2.60.120.200">
    <property type="match status" value="1"/>
</dbReference>
<dbReference type="Pfam" id="PF13385">
    <property type="entry name" value="Laminin_G_3"/>
    <property type="match status" value="1"/>
</dbReference>
<dbReference type="GO" id="GO:0005975">
    <property type="term" value="P:carbohydrate metabolic process"/>
    <property type="evidence" value="ECO:0007669"/>
    <property type="project" value="UniProtKB-ARBA"/>
</dbReference>
<dbReference type="PROSITE" id="PS51257">
    <property type="entry name" value="PROKAR_LIPOPROTEIN"/>
    <property type="match status" value="1"/>
</dbReference>
<gene>
    <name evidence="4" type="ORF">DN068_14305</name>
</gene>
<comment type="caution">
    <text evidence="4">The sequence shown here is derived from an EMBL/GenBank/DDBJ whole genome shotgun (WGS) entry which is preliminary data.</text>
</comment>
<dbReference type="SMART" id="SM00560">
    <property type="entry name" value="LamGL"/>
    <property type="match status" value="1"/>
</dbReference>
<proteinExistence type="predicted"/>
<evidence type="ECO:0000313" key="4">
    <source>
        <dbReference type="EMBL" id="PZF72104.1"/>
    </source>
</evidence>
<feature type="domain" description="LamG-like jellyroll fold" evidence="3">
    <location>
        <begin position="109"/>
        <end position="255"/>
    </location>
</feature>
<dbReference type="EMBL" id="QKTW01000019">
    <property type="protein sequence ID" value="PZF72104.1"/>
    <property type="molecule type" value="Genomic_DNA"/>
</dbReference>
<organism evidence="4 5">
    <name type="scientific">Taibaiella soli</name>
    <dbReference type="NCBI Taxonomy" id="1649169"/>
    <lineage>
        <taxon>Bacteria</taxon>
        <taxon>Pseudomonadati</taxon>
        <taxon>Bacteroidota</taxon>
        <taxon>Chitinophagia</taxon>
        <taxon>Chitinophagales</taxon>
        <taxon>Chitinophagaceae</taxon>
        <taxon>Taibaiella</taxon>
    </lineage>
</organism>
<keyword evidence="2" id="KW-1015">Disulfide bond</keyword>
<dbReference type="AlphaFoldDB" id="A0A2W2AVV5"/>
<accession>A0A2W2AVV5</accession>
<protein>
    <recommendedName>
        <fullName evidence="3">LamG-like jellyroll fold domain-containing protein</fullName>
    </recommendedName>
</protein>
<dbReference type="GO" id="GO:0004553">
    <property type="term" value="F:hydrolase activity, hydrolyzing O-glycosyl compounds"/>
    <property type="evidence" value="ECO:0007669"/>
    <property type="project" value="UniProtKB-ARBA"/>
</dbReference>
<keyword evidence="1" id="KW-0732">Signal</keyword>
<reference evidence="4 5" key="1">
    <citation type="submission" date="2018-06" db="EMBL/GenBank/DDBJ databases">
        <title>Mucibacter soli gen. nov., sp. nov., a new member of the family Chitinophagaceae producing mucin.</title>
        <authorList>
            <person name="Kim M.-K."/>
            <person name="Park S."/>
            <person name="Kim T.-S."/>
            <person name="Joung Y."/>
            <person name="Han J.-H."/>
            <person name="Kim S.B."/>
        </authorList>
    </citation>
    <scope>NUCLEOTIDE SEQUENCE [LARGE SCALE GENOMIC DNA]</scope>
    <source>
        <strain evidence="4 5">R1-15</strain>
    </source>
</reference>
<name>A0A2W2AVV5_9BACT</name>
<dbReference type="SUPFAM" id="SSF49899">
    <property type="entry name" value="Concanavalin A-like lectins/glucanases"/>
    <property type="match status" value="1"/>
</dbReference>
<dbReference type="InterPro" id="IPR013320">
    <property type="entry name" value="ConA-like_dom_sf"/>
</dbReference>
<dbReference type="InterPro" id="IPR006558">
    <property type="entry name" value="LamG-like"/>
</dbReference>
<evidence type="ECO:0000256" key="1">
    <source>
        <dbReference type="ARBA" id="ARBA00022729"/>
    </source>
</evidence>
<sequence>MRNIILTCSLTLAIAIFFSCNKKESENKSTGGNVVTGTCLPSGLNSGVLAFYPFGNGSILDVSGNGHDLTNATNAVSTTDRAGNMNCAYLFNGQNFLTNANAAFLNNLNQFSISLWYEPLDTSSHNVHEYQVLICKDTGNTGRIWESYWSIGLYDCSRAVFLAKNNVWDKLIINIDQNDCYNEIAARTGSWHHLAATYDASGNSMKIYRDGVLQASDVVNPLTSPIINIGDLTLGKYFTGKIDDIIIYNRALSQTEVTQLSQLATCCN</sequence>
<keyword evidence="5" id="KW-1185">Reference proteome</keyword>